<keyword evidence="2" id="KW-1185">Reference proteome</keyword>
<name>A0A101RMP3_9ACTN</name>
<evidence type="ECO:0000313" key="1">
    <source>
        <dbReference type="EMBL" id="KUN58449.1"/>
    </source>
</evidence>
<accession>A0A101RMP3</accession>
<evidence type="ECO:0000313" key="2">
    <source>
        <dbReference type="Proteomes" id="UP000054375"/>
    </source>
</evidence>
<sequence length="185" mass="20378">MNLAWLSSIPGALLGALAMYYMARVQRTDRQQELAAQRQQDEARARRDAWRTEHDSLRELLIAAADLAYQVQTRGPLTSADLDSLKASKLHMDLEQASQRLLDELQEPIRTTAKRVAELLPHAIASDDDTLSAYESVRSGETTAVASTRTIRSEHIRAVAQDRAATDLAEAVGAARRALTKAWGG</sequence>
<reference evidence="1 2" key="1">
    <citation type="submission" date="2015-10" db="EMBL/GenBank/DDBJ databases">
        <title>Draft genome sequence of Streptomyces griseorubiginosus DSM 40469, type strain for the species Streptomyces griseorubiginosus.</title>
        <authorList>
            <person name="Ruckert C."/>
            <person name="Winkler A."/>
            <person name="Kalinowski J."/>
            <person name="Kampfer P."/>
            <person name="Glaeser S."/>
        </authorList>
    </citation>
    <scope>NUCLEOTIDE SEQUENCE [LARGE SCALE GENOMIC DNA]</scope>
    <source>
        <strain evidence="1 2">DSM 40469</strain>
    </source>
</reference>
<dbReference type="Proteomes" id="UP000054375">
    <property type="component" value="Unassembled WGS sequence"/>
</dbReference>
<protein>
    <submittedName>
        <fullName evidence="1">Uncharacterized protein</fullName>
    </submittedName>
</protein>
<gene>
    <name evidence="1" type="ORF">AQJ54_42045</name>
</gene>
<dbReference type="EMBL" id="LMWV01000046">
    <property type="protein sequence ID" value="KUN58449.1"/>
    <property type="molecule type" value="Genomic_DNA"/>
</dbReference>
<proteinExistence type="predicted"/>
<dbReference type="AlphaFoldDB" id="A0A101RMP3"/>
<comment type="caution">
    <text evidence="1">The sequence shown here is derived from an EMBL/GenBank/DDBJ whole genome shotgun (WGS) entry which is preliminary data.</text>
</comment>
<organism evidence="1 2">
    <name type="scientific">Streptomyces griseorubiginosus</name>
    <dbReference type="NCBI Taxonomy" id="67304"/>
    <lineage>
        <taxon>Bacteria</taxon>
        <taxon>Bacillati</taxon>
        <taxon>Actinomycetota</taxon>
        <taxon>Actinomycetes</taxon>
        <taxon>Kitasatosporales</taxon>
        <taxon>Streptomycetaceae</taxon>
        <taxon>Streptomyces</taxon>
    </lineage>
</organism>
<dbReference type="RefSeq" id="WP_062246823.1">
    <property type="nucleotide sequence ID" value="NZ_JBPJFL010000004.1"/>
</dbReference>